<dbReference type="EMBL" id="LJYW01000001">
    <property type="protein sequence ID" value="KPL53631.1"/>
    <property type="molecule type" value="Genomic_DNA"/>
</dbReference>
<dbReference type="Gene3D" id="2.30.30.830">
    <property type="match status" value="1"/>
</dbReference>
<dbReference type="AlphaFoldDB" id="A0A0P6VSH4"/>
<accession>A0A0P6VSH4</accession>
<comment type="caution">
    <text evidence="2">The sequence shown here is derived from an EMBL/GenBank/DDBJ whole genome shotgun (WGS) entry which is preliminary data.</text>
</comment>
<evidence type="ECO:0008006" key="4">
    <source>
        <dbReference type="Google" id="ProtNLM"/>
    </source>
</evidence>
<name>A0A0P6VSH4_9HYPH</name>
<organism evidence="2 3">
    <name type="scientific">Prosthecodimorpha hirschii</name>
    <dbReference type="NCBI Taxonomy" id="665126"/>
    <lineage>
        <taxon>Bacteria</taxon>
        <taxon>Pseudomonadati</taxon>
        <taxon>Pseudomonadota</taxon>
        <taxon>Alphaproteobacteria</taxon>
        <taxon>Hyphomicrobiales</taxon>
        <taxon>Ancalomicrobiaceae</taxon>
        <taxon>Prosthecodimorpha</taxon>
    </lineage>
</organism>
<evidence type="ECO:0000313" key="2">
    <source>
        <dbReference type="EMBL" id="KPL53631.1"/>
    </source>
</evidence>
<reference evidence="2 3" key="1">
    <citation type="submission" date="2015-09" db="EMBL/GenBank/DDBJ databases">
        <authorList>
            <person name="Jackson K.R."/>
            <person name="Lunt B.L."/>
            <person name="Fisher J.N.B."/>
            <person name="Gardner A.V."/>
            <person name="Bailey M.E."/>
            <person name="Deus L.M."/>
            <person name="Earl A.S."/>
            <person name="Gibby P.D."/>
            <person name="Hartmann K.A."/>
            <person name="Liu J.E."/>
            <person name="Manci A.M."/>
            <person name="Nielsen D.A."/>
            <person name="Solomon M.B."/>
            <person name="Breakwell D.P."/>
            <person name="Burnett S.H."/>
            <person name="Grose J.H."/>
        </authorList>
    </citation>
    <scope>NUCLEOTIDE SEQUENCE [LARGE SCALE GENOMIC DNA]</scope>
    <source>
        <strain evidence="2 3">16</strain>
    </source>
</reference>
<reference evidence="2 3" key="2">
    <citation type="submission" date="2015-10" db="EMBL/GenBank/DDBJ databases">
        <title>Draft Genome Sequence of Prosthecomicrobium hirschii ATCC 27832.</title>
        <authorList>
            <person name="Daniel J."/>
            <person name="Givan S.A."/>
            <person name="Brun Y.V."/>
            <person name="Brown P.J."/>
        </authorList>
    </citation>
    <scope>NUCLEOTIDE SEQUENCE [LARGE SCALE GENOMIC DNA]</scope>
    <source>
        <strain evidence="2 3">16</strain>
    </source>
</reference>
<dbReference type="Proteomes" id="UP000048984">
    <property type="component" value="Unassembled WGS sequence"/>
</dbReference>
<proteinExistence type="predicted"/>
<evidence type="ECO:0000256" key="1">
    <source>
        <dbReference type="SAM" id="MobiDB-lite"/>
    </source>
</evidence>
<dbReference type="RefSeq" id="WP_054359795.1">
    <property type="nucleotide sequence ID" value="NZ_LJYW01000001.1"/>
</dbReference>
<feature type="region of interest" description="Disordered" evidence="1">
    <location>
        <begin position="47"/>
        <end position="68"/>
    </location>
</feature>
<dbReference type="STRING" id="665126.ABB55_16585"/>
<sequence length="153" mass="15895">MSRGRHPLPVLPVMALLAAMVPTAPGWAVSIETLTLDGLSATRDRPLFVPSRRPPPPPPPAVVAPPPVAVLPADPGPPAPEPVAPPTAVLTGVIVGGETRIAVFRGDDGKPLTVRQGEEIQGWTVAEVQARSITLEQNGETLELALKTPGEAQ</sequence>
<gene>
    <name evidence="2" type="ORF">ABB55_16585</name>
</gene>
<protein>
    <recommendedName>
        <fullName evidence="4">Type II secretion system protein GspC N-terminal domain-containing protein</fullName>
    </recommendedName>
</protein>
<keyword evidence="3" id="KW-1185">Reference proteome</keyword>
<feature type="compositionally biased region" description="Pro residues" evidence="1">
    <location>
        <begin position="52"/>
        <end position="68"/>
    </location>
</feature>
<evidence type="ECO:0000313" key="3">
    <source>
        <dbReference type="Proteomes" id="UP000048984"/>
    </source>
</evidence>